<dbReference type="GO" id="GO:0016279">
    <property type="term" value="F:protein-lysine N-methyltransferase activity"/>
    <property type="evidence" value="ECO:0007669"/>
    <property type="project" value="TreeGrafter"/>
</dbReference>
<dbReference type="SUPFAM" id="SSF81822">
    <property type="entry name" value="RuBisCo LSMT C-terminal, substrate-binding domain"/>
    <property type="match status" value="1"/>
</dbReference>
<name>A0AAU9S2S7_THLAR</name>
<evidence type="ECO:0000256" key="3">
    <source>
        <dbReference type="ARBA" id="ARBA00022691"/>
    </source>
</evidence>
<protein>
    <submittedName>
        <fullName evidence="4">Uncharacterized protein</fullName>
    </submittedName>
</protein>
<keyword evidence="1" id="KW-0489">Methyltransferase</keyword>
<feature type="non-terminal residue" evidence="4">
    <location>
        <position position="230"/>
    </location>
</feature>
<reference evidence="4 5" key="1">
    <citation type="submission" date="2022-03" db="EMBL/GenBank/DDBJ databases">
        <authorList>
            <person name="Nunn A."/>
            <person name="Chopra R."/>
            <person name="Nunn A."/>
            <person name="Contreras Garrido A."/>
        </authorList>
    </citation>
    <scope>NUCLEOTIDE SEQUENCE [LARGE SCALE GENOMIC DNA]</scope>
</reference>
<dbReference type="PANTHER" id="PTHR13271:SF113">
    <property type="entry name" value="[FRUCTOSE-BISPHOSPHATE ALDOLASE]-LYSINE N-METHYLTRANSFERASE, CHLOROPLASTIC"/>
    <property type="match status" value="1"/>
</dbReference>
<dbReference type="Proteomes" id="UP000836841">
    <property type="component" value="Unassembled WGS sequence"/>
</dbReference>
<dbReference type="InterPro" id="IPR036464">
    <property type="entry name" value="Rubisco_LSMT_subst-bd_sf"/>
</dbReference>
<evidence type="ECO:0000313" key="5">
    <source>
        <dbReference type="Proteomes" id="UP000836841"/>
    </source>
</evidence>
<evidence type="ECO:0000256" key="2">
    <source>
        <dbReference type="ARBA" id="ARBA00022679"/>
    </source>
</evidence>
<keyword evidence="3" id="KW-0949">S-adenosyl-L-methionine</keyword>
<gene>
    <name evidence="4" type="ORF">TAV2_LOCUS12007</name>
</gene>
<evidence type="ECO:0000256" key="1">
    <source>
        <dbReference type="ARBA" id="ARBA00022603"/>
    </source>
</evidence>
<dbReference type="EMBL" id="CAJVSB020000578">
    <property type="protein sequence ID" value="CAH2056814.1"/>
    <property type="molecule type" value="Genomic_DNA"/>
</dbReference>
<dbReference type="AlphaFoldDB" id="A0AAU9S2S7"/>
<dbReference type="PANTHER" id="PTHR13271">
    <property type="entry name" value="UNCHARACTERIZED PUTATIVE METHYLTRANSFERASE"/>
    <property type="match status" value="1"/>
</dbReference>
<dbReference type="Gene3D" id="3.90.1420.10">
    <property type="entry name" value="Rubisco LSMT, substrate-binding domain"/>
    <property type="match status" value="1"/>
</dbReference>
<sequence length="230" mass="25894">MVIIFYFAFGSDQPQPQSNHRGTRMEVRGPAGLFSWDLLFSLRAPASVKAGEQVFIQYDINKSNAELALDYGFIESTPERNAYTITLQISESDDFYDDKLDIAEMNGLGETAYFDINLGRPLPPQCFRICGWWHWGEQMPSSLKPSSGTRYGATLNCPLAVPMKSSFAELSVKLVAMPSLVILPQLKRPIYLAKHLSAKCKSYQAWLELVLDKLVGTSQKVILNKYKLQD</sequence>
<dbReference type="InterPro" id="IPR050600">
    <property type="entry name" value="SETD3_SETD6_MTase"/>
</dbReference>
<dbReference type="GO" id="GO:0032259">
    <property type="term" value="P:methylation"/>
    <property type="evidence" value="ECO:0007669"/>
    <property type="project" value="UniProtKB-KW"/>
</dbReference>
<comment type="caution">
    <text evidence="4">The sequence shown here is derived from an EMBL/GenBank/DDBJ whole genome shotgun (WGS) entry which is preliminary data.</text>
</comment>
<dbReference type="InterPro" id="IPR046341">
    <property type="entry name" value="SET_dom_sf"/>
</dbReference>
<accession>A0AAU9S2S7</accession>
<keyword evidence="5" id="KW-1185">Reference proteome</keyword>
<proteinExistence type="predicted"/>
<organism evidence="4 5">
    <name type="scientific">Thlaspi arvense</name>
    <name type="common">Field penny-cress</name>
    <dbReference type="NCBI Taxonomy" id="13288"/>
    <lineage>
        <taxon>Eukaryota</taxon>
        <taxon>Viridiplantae</taxon>
        <taxon>Streptophyta</taxon>
        <taxon>Embryophyta</taxon>
        <taxon>Tracheophyta</taxon>
        <taxon>Spermatophyta</taxon>
        <taxon>Magnoliopsida</taxon>
        <taxon>eudicotyledons</taxon>
        <taxon>Gunneridae</taxon>
        <taxon>Pentapetalae</taxon>
        <taxon>rosids</taxon>
        <taxon>malvids</taxon>
        <taxon>Brassicales</taxon>
        <taxon>Brassicaceae</taxon>
        <taxon>Thlaspideae</taxon>
        <taxon>Thlaspi</taxon>
    </lineage>
</organism>
<keyword evidence="2" id="KW-0808">Transferase</keyword>
<dbReference type="SUPFAM" id="SSF82199">
    <property type="entry name" value="SET domain"/>
    <property type="match status" value="1"/>
</dbReference>
<dbReference type="Gene3D" id="3.90.1410.10">
    <property type="entry name" value="set domain protein methyltransferase, domain 1"/>
    <property type="match status" value="1"/>
</dbReference>
<evidence type="ECO:0000313" key="4">
    <source>
        <dbReference type="EMBL" id="CAH2056814.1"/>
    </source>
</evidence>